<feature type="compositionally biased region" description="Polar residues" evidence="5">
    <location>
        <begin position="269"/>
        <end position="283"/>
    </location>
</feature>
<protein>
    <submittedName>
        <fullName evidence="7">3959_t:CDS:1</fullName>
    </submittedName>
</protein>
<evidence type="ECO:0000256" key="3">
    <source>
        <dbReference type="PROSITE-ProRule" id="PRU00108"/>
    </source>
</evidence>
<feature type="compositionally biased region" description="Low complexity" evidence="5">
    <location>
        <begin position="494"/>
        <end position="510"/>
    </location>
</feature>
<organism evidence="7 8">
    <name type="scientific">Ambispora gerdemannii</name>
    <dbReference type="NCBI Taxonomy" id="144530"/>
    <lineage>
        <taxon>Eukaryota</taxon>
        <taxon>Fungi</taxon>
        <taxon>Fungi incertae sedis</taxon>
        <taxon>Mucoromycota</taxon>
        <taxon>Glomeromycotina</taxon>
        <taxon>Glomeromycetes</taxon>
        <taxon>Archaeosporales</taxon>
        <taxon>Ambisporaceae</taxon>
        <taxon>Ambispora</taxon>
    </lineage>
</organism>
<dbReference type="Pfam" id="PF00046">
    <property type="entry name" value="Homeodomain"/>
    <property type="match status" value="1"/>
</dbReference>
<proteinExistence type="predicted"/>
<feature type="region of interest" description="Disordered" evidence="5">
    <location>
        <begin position="425"/>
        <end position="653"/>
    </location>
</feature>
<sequence>MESAATVSSNGYLQGSNKISLNIHTRENFSSSNETEDDDDYRQERINQENFQFVTSPVSDASFNDDDDKDDVMDGQNQSFNNGRSAPFTPANSPPLSSEDNNKSASTSINNNIENEATKNNSNSYFKTLHHSHSHYSLQHQPLSARHRLQSHNHHHNNNHEPNLLSHHKRLRMSEDHSSNGPLVLPPIRSFASSWTPLDQFAAISEAVRSDSQRALKSPRLAKPEVSELSSSPEDSHHYQQQQHVTSKNSVGGSSQEHEREHLLRRSSFDTSQMRYSPLTPSVLNPYAARLPPSSFLERRHSDSPAAQARNLEASRVTSPGSSYSTYGGAGVGIYAANANPNSNNNNGYASSPHMSMPQHLSSPYHDPSNGASMVKAKRKRANANQLKVLNEVFQHTFFPSTELRIQLGKQLGMSPRTVQIWFQNKRQSWRSKTRASTTNGGAQGDDDQGMNPEEMDTNDDNNGSTGNEHRNNLGRRSSNSSMSSSDEEEQDQRSMPDSPLDSSSSYYRNNGGGDYFSRSQLNSSSESINGTSSTYSQLQQHNHHQQNYHPSPSSSSIHQNEEYFHSSHHHGHVSGSNISNSSSPLSPSSLLNRKPSGERLPNIVSSTRLPAPISNNANSSSPPSSSHRHHIHQPLPPTSSFGYTSMVNTGGI</sequence>
<feature type="compositionally biased region" description="Polar residues" evidence="5">
    <location>
        <begin position="75"/>
        <end position="108"/>
    </location>
</feature>
<dbReference type="GO" id="GO:0006357">
    <property type="term" value="P:regulation of transcription by RNA polymerase II"/>
    <property type="evidence" value="ECO:0007669"/>
    <property type="project" value="TreeGrafter"/>
</dbReference>
<feature type="compositionally biased region" description="Polar residues" evidence="5">
    <location>
        <begin position="1"/>
        <end position="33"/>
    </location>
</feature>
<dbReference type="GO" id="GO:0030154">
    <property type="term" value="P:cell differentiation"/>
    <property type="evidence" value="ECO:0007669"/>
    <property type="project" value="TreeGrafter"/>
</dbReference>
<comment type="subcellular location">
    <subcellularLocation>
        <location evidence="3 4">Nucleus</location>
    </subcellularLocation>
</comment>
<dbReference type="AlphaFoldDB" id="A0A9N9F5N6"/>
<feature type="compositionally biased region" description="Acidic residues" evidence="5">
    <location>
        <begin position="63"/>
        <end position="73"/>
    </location>
</feature>
<dbReference type="EMBL" id="CAJVPL010000570">
    <property type="protein sequence ID" value="CAG8510732.1"/>
    <property type="molecule type" value="Genomic_DNA"/>
</dbReference>
<feature type="compositionally biased region" description="Polar residues" evidence="5">
    <location>
        <begin position="228"/>
        <end position="255"/>
    </location>
</feature>
<dbReference type="SUPFAM" id="SSF46689">
    <property type="entry name" value="Homeodomain-like"/>
    <property type="match status" value="1"/>
</dbReference>
<feature type="compositionally biased region" description="Low complexity" evidence="5">
    <location>
        <begin position="523"/>
        <end position="541"/>
    </location>
</feature>
<evidence type="ECO:0000256" key="5">
    <source>
        <dbReference type="SAM" id="MobiDB-lite"/>
    </source>
</evidence>
<keyword evidence="2 3" id="KW-0371">Homeobox</keyword>
<feature type="domain" description="Homeobox" evidence="6">
    <location>
        <begin position="373"/>
        <end position="433"/>
    </location>
</feature>
<keyword evidence="8" id="KW-1185">Reference proteome</keyword>
<feature type="region of interest" description="Disordered" evidence="5">
    <location>
        <begin position="345"/>
        <end position="380"/>
    </location>
</feature>
<evidence type="ECO:0000259" key="6">
    <source>
        <dbReference type="PROSITE" id="PS50071"/>
    </source>
</evidence>
<feature type="compositionally biased region" description="Acidic residues" evidence="5">
    <location>
        <begin position="445"/>
        <end position="460"/>
    </location>
</feature>
<evidence type="ECO:0000256" key="4">
    <source>
        <dbReference type="RuleBase" id="RU000682"/>
    </source>
</evidence>
<name>A0A9N9F5N6_9GLOM</name>
<dbReference type="PANTHER" id="PTHR24324">
    <property type="entry name" value="HOMEOBOX PROTEIN HHEX"/>
    <property type="match status" value="1"/>
</dbReference>
<dbReference type="InterPro" id="IPR001356">
    <property type="entry name" value="HD"/>
</dbReference>
<evidence type="ECO:0000256" key="1">
    <source>
        <dbReference type="ARBA" id="ARBA00023125"/>
    </source>
</evidence>
<dbReference type="InterPro" id="IPR051000">
    <property type="entry name" value="Homeobox_DNA-bind_prot"/>
</dbReference>
<feature type="compositionally biased region" description="Low complexity" evidence="5">
    <location>
        <begin position="574"/>
        <end position="591"/>
    </location>
</feature>
<dbReference type="Proteomes" id="UP000789831">
    <property type="component" value="Unassembled WGS sequence"/>
</dbReference>
<feature type="region of interest" description="Disordered" evidence="5">
    <location>
        <begin position="1"/>
        <end position="108"/>
    </location>
</feature>
<dbReference type="PANTHER" id="PTHR24324:SF9">
    <property type="entry name" value="HOMEOBOX DOMAIN-CONTAINING PROTEIN"/>
    <property type="match status" value="1"/>
</dbReference>
<dbReference type="GO" id="GO:0000978">
    <property type="term" value="F:RNA polymerase II cis-regulatory region sequence-specific DNA binding"/>
    <property type="evidence" value="ECO:0007669"/>
    <property type="project" value="TreeGrafter"/>
</dbReference>
<dbReference type="PROSITE" id="PS50071">
    <property type="entry name" value="HOMEOBOX_2"/>
    <property type="match status" value="1"/>
</dbReference>
<feature type="region of interest" description="Disordered" evidence="5">
    <location>
        <begin position="210"/>
        <end position="323"/>
    </location>
</feature>
<evidence type="ECO:0000313" key="8">
    <source>
        <dbReference type="Proteomes" id="UP000789831"/>
    </source>
</evidence>
<feature type="DNA-binding region" description="Homeobox" evidence="3">
    <location>
        <begin position="375"/>
        <end position="434"/>
    </location>
</feature>
<reference evidence="7" key="1">
    <citation type="submission" date="2021-06" db="EMBL/GenBank/DDBJ databases">
        <authorList>
            <person name="Kallberg Y."/>
            <person name="Tangrot J."/>
            <person name="Rosling A."/>
        </authorList>
    </citation>
    <scope>NUCLEOTIDE SEQUENCE</scope>
    <source>
        <strain evidence="7">MT106</strain>
    </source>
</reference>
<comment type="caution">
    <text evidence="7">The sequence shown here is derived from an EMBL/GenBank/DDBJ whole genome shotgun (WGS) entry which is preliminary data.</text>
</comment>
<accession>A0A9N9F5N6</accession>
<feature type="compositionally biased region" description="Basic and acidic residues" evidence="5">
    <location>
        <begin position="256"/>
        <end position="268"/>
    </location>
</feature>
<evidence type="ECO:0000256" key="2">
    <source>
        <dbReference type="ARBA" id="ARBA00023155"/>
    </source>
</evidence>
<evidence type="ECO:0000313" key="7">
    <source>
        <dbReference type="EMBL" id="CAG8510732.1"/>
    </source>
</evidence>
<feature type="compositionally biased region" description="Polar residues" evidence="5">
    <location>
        <begin position="48"/>
        <end position="59"/>
    </location>
</feature>
<dbReference type="Gene3D" id="1.10.10.60">
    <property type="entry name" value="Homeodomain-like"/>
    <property type="match status" value="1"/>
</dbReference>
<dbReference type="SMART" id="SM00389">
    <property type="entry name" value="HOX"/>
    <property type="match status" value="1"/>
</dbReference>
<dbReference type="CDD" id="cd00086">
    <property type="entry name" value="homeodomain"/>
    <property type="match status" value="1"/>
</dbReference>
<dbReference type="GO" id="GO:0005634">
    <property type="term" value="C:nucleus"/>
    <property type="evidence" value="ECO:0007669"/>
    <property type="project" value="UniProtKB-SubCell"/>
</dbReference>
<dbReference type="OrthoDB" id="6159439at2759"/>
<keyword evidence="1 3" id="KW-0238">DNA-binding</keyword>
<dbReference type="InterPro" id="IPR009057">
    <property type="entry name" value="Homeodomain-like_sf"/>
</dbReference>
<feature type="compositionally biased region" description="Low complexity" evidence="5">
    <location>
        <begin position="476"/>
        <end position="485"/>
    </location>
</feature>
<feature type="compositionally biased region" description="Low complexity" evidence="5">
    <location>
        <begin position="611"/>
        <end position="626"/>
    </location>
</feature>
<gene>
    <name evidence="7" type="ORF">AGERDE_LOCUS4728</name>
</gene>
<feature type="compositionally biased region" description="Polar residues" evidence="5">
    <location>
        <begin position="639"/>
        <end position="653"/>
    </location>
</feature>
<keyword evidence="3 4" id="KW-0539">Nucleus</keyword>